<organism evidence="1 2">
    <name type="scientific">Faecalicatena faecalis</name>
    <dbReference type="NCBI Taxonomy" id="2726362"/>
    <lineage>
        <taxon>Bacteria</taxon>
        <taxon>Bacillati</taxon>
        <taxon>Bacillota</taxon>
        <taxon>Clostridia</taxon>
        <taxon>Lachnospirales</taxon>
        <taxon>Lachnospiraceae</taxon>
        <taxon>Faecalicatena</taxon>
    </lineage>
</organism>
<protein>
    <submittedName>
        <fullName evidence="1">Uncharacterized protein</fullName>
    </submittedName>
</protein>
<evidence type="ECO:0000313" key="2">
    <source>
        <dbReference type="Proteomes" id="UP000723714"/>
    </source>
</evidence>
<name>A0ABS6D8K9_9FIRM</name>
<dbReference type="RefSeq" id="WP_216244500.1">
    <property type="nucleotide sequence ID" value="NZ_JABACJ020000025.1"/>
</dbReference>
<proteinExistence type="predicted"/>
<sequence>MIYKLQNKDLGGGKKGEIGKNKNLRENNLALLQNLYYNKKPVYVSVGF</sequence>
<comment type="caution">
    <text evidence="1">The sequence shown here is derived from an EMBL/GenBank/DDBJ whole genome shotgun (WGS) entry which is preliminary data.</text>
</comment>
<dbReference type="EMBL" id="JABACJ020000025">
    <property type="protein sequence ID" value="MBU3877937.1"/>
    <property type="molecule type" value="Genomic_DNA"/>
</dbReference>
<evidence type="ECO:0000313" key="1">
    <source>
        <dbReference type="EMBL" id="MBU3877937.1"/>
    </source>
</evidence>
<reference evidence="1 2" key="1">
    <citation type="submission" date="2021-06" db="EMBL/GenBank/DDBJ databases">
        <title>Faecalicatena sp. nov. isolated from porcine feces.</title>
        <authorList>
            <person name="Oh B.S."/>
            <person name="Lee J.H."/>
        </authorList>
    </citation>
    <scope>NUCLEOTIDE SEQUENCE [LARGE SCALE GENOMIC DNA]</scope>
    <source>
        <strain evidence="1 2">AGMB00832</strain>
    </source>
</reference>
<dbReference type="Proteomes" id="UP000723714">
    <property type="component" value="Unassembled WGS sequence"/>
</dbReference>
<accession>A0ABS6D8K9</accession>
<keyword evidence="2" id="KW-1185">Reference proteome</keyword>
<gene>
    <name evidence="1" type="ORF">HGO97_019220</name>
</gene>